<dbReference type="HOGENOM" id="CLU_320777_0_0_1"/>
<dbReference type="STRING" id="590646.G3BDL6"/>
<evidence type="ECO:0000256" key="1">
    <source>
        <dbReference type="SAM" id="MobiDB-lite"/>
    </source>
</evidence>
<feature type="region of interest" description="Disordered" evidence="1">
    <location>
        <begin position="855"/>
        <end position="904"/>
    </location>
</feature>
<dbReference type="Proteomes" id="UP000000707">
    <property type="component" value="Unassembled WGS sequence"/>
</dbReference>
<keyword evidence="3" id="KW-1185">Reference proteome</keyword>
<dbReference type="eggNOG" id="KOG1293">
    <property type="taxonomic scope" value="Eukaryota"/>
</dbReference>
<reference evidence="2 3" key="1">
    <citation type="journal article" date="2011" name="Proc. Natl. Acad. Sci. U.S.A.">
        <title>Comparative genomics of xylose-fermenting fungi for enhanced biofuel production.</title>
        <authorList>
            <person name="Wohlbach D.J."/>
            <person name="Kuo A."/>
            <person name="Sato T.K."/>
            <person name="Potts K.M."/>
            <person name="Salamov A.A."/>
            <person name="LaButti K.M."/>
            <person name="Sun H."/>
            <person name="Clum A."/>
            <person name="Pangilinan J.L."/>
            <person name="Lindquist E.A."/>
            <person name="Lucas S."/>
            <person name="Lapidus A."/>
            <person name="Jin M."/>
            <person name="Gunawan C."/>
            <person name="Balan V."/>
            <person name="Dale B.E."/>
            <person name="Jeffries T.W."/>
            <person name="Zinkel R."/>
            <person name="Barry K.W."/>
            <person name="Grigoriev I.V."/>
            <person name="Gasch A.P."/>
        </authorList>
    </citation>
    <scope>NUCLEOTIDE SEQUENCE [LARGE SCALE GENOMIC DNA]</scope>
    <source>
        <strain evidence="3">ATCC 10573 / BCRC 21748 / CBS 615 / JCM 9827 / NBRC 10315 / NRRL Y-1498 / VKM Y-70</strain>
    </source>
</reference>
<protein>
    <submittedName>
        <fullName evidence="2">Uncharacterized protein</fullName>
    </submittedName>
</protein>
<sequence length="904" mass="105015">MTMDINQLRISIIGNIDVKYKLANDERFIKEIVTELSKSLSTPENLIDGLTVIKFLAKFDHKVLQYDAFKQLNSILIEIIDQFTVYMIYHNKNKSVFELTKSNYEAVSLCIELLNILSIKQPSFKLSRFVLVLLEINYESSLTLPQSYTTSLITQCVDLIPIISNPQLEPLLITKLISRINFEISSTKPLSLKFIYKLVLNLNYILSYESIHKYNLELLDSTKLGLSNLIKFDNELLNLNIINLLFLFEKDLQPKNYQVQAYVSYDESVNYVNKLIELIEINQYSINPFKTLSNLIIKNDNLVSELIKFKIDLKLINYLKVNLKTFKLNKLIEINLSDILLLISLLTHNQEEFRVRFVNKFNFKHLLNKLCIDYRTFLIRFAKKASNNELSPNDTLFKFINHKIFTNCFNMIRSLSRSIILLRTFFIDLNIVDILIDILALLEGLRIKSENKSIVLSIFANLILDFSSFRYNLINNEKFLNTLLKVNENNQAIDEGDAIYKEQLNLIFLQILKNLMYNENEENKIKLIESHFSLTLLLKFIRYDRTEDGTELHSLRLKQKLASFDIVRNLSSNSNYFNSHLSEFFSSHLDMSWYHLLTLNIVNLSNFDRNLTRLTHDNLLKLIHNSDYVNLILSINYIENHKILTINDLHLNKNFLGLWLVFLNLSPFNKTDINASKAQMFKFYSNLNAIKMSILWILLNLTWQDKKFDIILFNDSTELTLETSDDTDLIGDFKEHIFNGNSTSAPSETVNLSDIVTRVTFLKDFGFVSSVKRLKNSLTTQSIMAHSKEDGFMINDLIEKTSSVLHQVDCVLNGKPNRPSHIQDLKRYSAYGAPEPPKFIHTTFHPVNRGGEGFGYDSDDYVDAEDIQVQDAEEDEPADHNETRDEDEDDDVDGVDDVDDLWVR</sequence>
<name>G3BDL6_CANTC</name>
<accession>G3BDL6</accession>
<proteinExistence type="predicted"/>
<dbReference type="AlphaFoldDB" id="G3BDL6"/>
<dbReference type="OrthoDB" id="5559898at2759"/>
<organism evidence="3">
    <name type="scientific">Candida tenuis (strain ATCC 10573 / BCRC 21748 / CBS 615 / JCM 9827 / NBRC 10315 / NRRL Y-1498 / VKM Y-70)</name>
    <name type="common">Yeast</name>
    <name type="synonym">Yamadazyma tenuis</name>
    <dbReference type="NCBI Taxonomy" id="590646"/>
    <lineage>
        <taxon>Eukaryota</taxon>
        <taxon>Fungi</taxon>
        <taxon>Dikarya</taxon>
        <taxon>Ascomycota</taxon>
        <taxon>Saccharomycotina</taxon>
        <taxon>Pichiomycetes</taxon>
        <taxon>Debaryomycetaceae</taxon>
        <taxon>Yamadazyma</taxon>
    </lineage>
</organism>
<feature type="compositionally biased region" description="Acidic residues" evidence="1">
    <location>
        <begin position="884"/>
        <end position="904"/>
    </location>
</feature>
<feature type="compositionally biased region" description="Acidic residues" evidence="1">
    <location>
        <begin position="857"/>
        <end position="877"/>
    </location>
</feature>
<dbReference type="KEGG" id="cten:18250006"/>
<dbReference type="GeneID" id="18250006"/>
<evidence type="ECO:0000313" key="2">
    <source>
        <dbReference type="EMBL" id="EGV60331.1"/>
    </source>
</evidence>
<evidence type="ECO:0000313" key="3">
    <source>
        <dbReference type="Proteomes" id="UP000000707"/>
    </source>
</evidence>
<gene>
    <name evidence="2" type="ORF">CANTEDRAFT_136811</name>
</gene>
<dbReference type="EMBL" id="GL996528">
    <property type="protein sequence ID" value="EGV60331.1"/>
    <property type="molecule type" value="Genomic_DNA"/>
</dbReference>